<protein>
    <submittedName>
        <fullName evidence="1">Uncharacterized protein</fullName>
    </submittedName>
</protein>
<dbReference type="Proteomes" id="UP001291623">
    <property type="component" value="Unassembled WGS sequence"/>
</dbReference>
<accession>A0AAE1RBN5</accession>
<sequence>MFWNSHGEANEQKENKSSEDLLKSISQSLLDLQMFKEPFVIEFFTSLCRLILELSNNNVNFAFI</sequence>
<evidence type="ECO:0000313" key="2">
    <source>
        <dbReference type="Proteomes" id="UP001291623"/>
    </source>
</evidence>
<gene>
    <name evidence="1" type="ORF">RND71_031945</name>
</gene>
<dbReference type="EMBL" id="JAVYJV010000017">
    <property type="protein sequence ID" value="KAK4349190.1"/>
    <property type="molecule type" value="Genomic_DNA"/>
</dbReference>
<reference evidence="1" key="1">
    <citation type="submission" date="2023-12" db="EMBL/GenBank/DDBJ databases">
        <title>Genome assembly of Anisodus tanguticus.</title>
        <authorList>
            <person name="Wang Y.-J."/>
        </authorList>
    </citation>
    <scope>NUCLEOTIDE SEQUENCE</scope>
    <source>
        <strain evidence="1">KB-2021</strain>
        <tissue evidence="1">Leaf</tissue>
    </source>
</reference>
<evidence type="ECO:0000313" key="1">
    <source>
        <dbReference type="EMBL" id="KAK4349190.1"/>
    </source>
</evidence>
<organism evidence="1 2">
    <name type="scientific">Anisodus tanguticus</name>
    <dbReference type="NCBI Taxonomy" id="243964"/>
    <lineage>
        <taxon>Eukaryota</taxon>
        <taxon>Viridiplantae</taxon>
        <taxon>Streptophyta</taxon>
        <taxon>Embryophyta</taxon>
        <taxon>Tracheophyta</taxon>
        <taxon>Spermatophyta</taxon>
        <taxon>Magnoliopsida</taxon>
        <taxon>eudicotyledons</taxon>
        <taxon>Gunneridae</taxon>
        <taxon>Pentapetalae</taxon>
        <taxon>asterids</taxon>
        <taxon>lamiids</taxon>
        <taxon>Solanales</taxon>
        <taxon>Solanaceae</taxon>
        <taxon>Solanoideae</taxon>
        <taxon>Hyoscyameae</taxon>
        <taxon>Anisodus</taxon>
    </lineage>
</organism>
<keyword evidence="2" id="KW-1185">Reference proteome</keyword>
<dbReference type="AlphaFoldDB" id="A0AAE1RBN5"/>
<proteinExistence type="predicted"/>
<name>A0AAE1RBN5_9SOLA</name>
<comment type="caution">
    <text evidence="1">The sequence shown here is derived from an EMBL/GenBank/DDBJ whole genome shotgun (WGS) entry which is preliminary data.</text>
</comment>